<dbReference type="Pfam" id="PF26640">
    <property type="entry name" value="DUF8212"/>
    <property type="match status" value="1"/>
</dbReference>
<evidence type="ECO:0000313" key="4">
    <source>
        <dbReference type="Proteomes" id="UP000184267"/>
    </source>
</evidence>
<feature type="domain" description="DUF8212" evidence="2">
    <location>
        <begin position="233"/>
        <end position="341"/>
    </location>
</feature>
<protein>
    <submittedName>
        <fullName evidence="3">Vegetative incompatibility protein HET-E-1</fullName>
    </submittedName>
</protein>
<dbReference type="PANTHER" id="PTHR10622:SF10">
    <property type="entry name" value="HET DOMAIN-CONTAINING PROTEIN"/>
    <property type="match status" value="1"/>
</dbReference>
<comment type="caution">
    <text evidence="3">The sequence shown here is derived from an EMBL/GenBank/DDBJ whole genome shotgun (WGS) entry which is preliminary data.</text>
</comment>
<sequence>MWLLNTRTYELQNFVSGSSPPYAILSHRWGRNEVSFADMQDLSVAQRRRGWEKVEKACWCALNTFNCYWIWDDTCCIDKSSSAELSEAINSMYAWYRASTICIAYLHDVMDLDDDFPERALASFRDSRWFTRGWTLQELIAPLKLVFFSTSWRELGTRMDWATVLEDITGIDANVLNRHGTDPEEPLSRKSVAERMSWASRRETTREEDLAYCLMGVFNVHMPPIYGEGGEGAFRRLQLEIIQHTNDRSILAWGHDVEDCCPIRSLPPGQTYRLGTGDSHVWSPSRVFAPSPAYFSPKANMRMKILNRDIAKLLNVEPIGELHYTHTNAGIRIRLPLRRSSLYTVPPWAVAPWLAREDQRVINWE</sequence>
<dbReference type="PANTHER" id="PTHR10622">
    <property type="entry name" value="HET DOMAIN-CONTAINING PROTEIN"/>
    <property type="match status" value="1"/>
</dbReference>
<evidence type="ECO:0000259" key="2">
    <source>
        <dbReference type="Pfam" id="PF26640"/>
    </source>
</evidence>
<dbReference type="OMA" id="CALNTFN"/>
<name>A0A1M2VZ64_TRAPU</name>
<evidence type="ECO:0000313" key="3">
    <source>
        <dbReference type="EMBL" id="OJT12897.1"/>
    </source>
</evidence>
<dbReference type="InterPro" id="IPR010730">
    <property type="entry name" value="HET"/>
</dbReference>
<dbReference type="Pfam" id="PF06985">
    <property type="entry name" value="HET"/>
    <property type="match status" value="1"/>
</dbReference>
<dbReference type="AlphaFoldDB" id="A0A1M2VZ64"/>
<dbReference type="OrthoDB" id="2738548at2759"/>
<keyword evidence="4" id="KW-1185">Reference proteome</keyword>
<proteinExistence type="predicted"/>
<dbReference type="Proteomes" id="UP000184267">
    <property type="component" value="Unassembled WGS sequence"/>
</dbReference>
<reference evidence="3 4" key="1">
    <citation type="submission" date="2016-10" db="EMBL/GenBank/DDBJ databases">
        <title>Genome sequence of the basidiomycete white-rot fungus Trametes pubescens.</title>
        <authorList>
            <person name="Makela M.R."/>
            <person name="Granchi Z."/>
            <person name="Peng M."/>
            <person name="De Vries R.P."/>
            <person name="Grigoriev I."/>
            <person name="Riley R."/>
            <person name="Hilden K."/>
        </authorList>
    </citation>
    <scope>NUCLEOTIDE SEQUENCE [LARGE SCALE GENOMIC DNA]</scope>
    <source>
        <strain evidence="3 4">FBCC735</strain>
    </source>
</reference>
<dbReference type="STRING" id="154538.A0A1M2VZ64"/>
<evidence type="ECO:0000259" key="1">
    <source>
        <dbReference type="Pfam" id="PF06985"/>
    </source>
</evidence>
<dbReference type="EMBL" id="MNAD01000446">
    <property type="protein sequence ID" value="OJT12897.1"/>
    <property type="molecule type" value="Genomic_DNA"/>
</dbReference>
<organism evidence="3 4">
    <name type="scientific">Trametes pubescens</name>
    <name type="common">White-rot fungus</name>
    <dbReference type="NCBI Taxonomy" id="154538"/>
    <lineage>
        <taxon>Eukaryota</taxon>
        <taxon>Fungi</taxon>
        <taxon>Dikarya</taxon>
        <taxon>Basidiomycota</taxon>
        <taxon>Agaricomycotina</taxon>
        <taxon>Agaricomycetes</taxon>
        <taxon>Polyporales</taxon>
        <taxon>Polyporaceae</taxon>
        <taxon>Trametes</taxon>
    </lineage>
</organism>
<gene>
    <name evidence="3" type="ORF">TRAPUB_10594</name>
</gene>
<dbReference type="InterPro" id="IPR058525">
    <property type="entry name" value="DUF8212"/>
</dbReference>
<feature type="domain" description="Heterokaryon incompatibility" evidence="1">
    <location>
        <begin position="22"/>
        <end position="108"/>
    </location>
</feature>
<accession>A0A1M2VZ64</accession>